<sequence>MTFALWRVVQGVRVVRDQRNAVRFRQLDGIAKRLTSLEKALQERDP</sequence>
<protein>
    <submittedName>
        <fullName evidence="1">Uncharacterized protein</fullName>
    </submittedName>
</protein>
<accession>L0DSR0</accession>
<organism evidence="1 2">
    <name type="scientific">Thioalkalivibrio nitratireducens (strain DSM 14787 / UNIQEM 213 / ALEN2)</name>
    <dbReference type="NCBI Taxonomy" id="1255043"/>
    <lineage>
        <taxon>Bacteria</taxon>
        <taxon>Pseudomonadati</taxon>
        <taxon>Pseudomonadota</taxon>
        <taxon>Gammaproteobacteria</taxon>
        <taxon>Chromatiales</taxon>
        <taxon>Ectothiorhodospiraceae</taxon>
        <taxon>Thioalkalivibrio</taxon>
    </lineage>
</organism>
<dbReference type="PATRIC" id="fig|1255043.3.peg.324"/>
<dbReference type="EMBL" id="CP003989">
    <property type="protein sequence ID" value="AGA32032.1"/>
    <property type="molecule type" value="Genomic_DNA"/>
</dbReference>
<reference evidence="1" key="1">
    <citation type="submission" date="2015-12" db="EMBL/GenBank/DDBJ databases">
        <authorList>
            <person name="Tikhonova T.V."/>
            <person name="Pavlov A.R."/>
            <person name="Beletsky A.V."/>
            <person name="Mardanov A.V."/>
            <person name="Sorokin D.Y."/>
            <person name="Ravin N.V."/>
            <person name="Popov V.O."/>
        </authorList>
    </citation>
    <scope>NUCLEOTIDE SEQUENCE</scope>
    <source>
        <strain evidence="1">DSM 14787</strain>
    </source>
</reference>
<proteinExistence type="predicted"/>
<dbReference type="KEGG" id="tni:TVNIR_0323"/>
<dbReference type="STRING" id="1255043.TVNIR_0323"/>
<evidence type="ECO:0000313" key="1">
    <source>
        <dbReference type="EMBL" id="AGA32032.1"/>
    </source>
</evidence>
<dbReference type="Proteomes" id="UP000010809">
    <property type="component" value="Chromosome"/>
</dbReference>
<dbReference type="AlphaFoldDB" id="L0DSR0"/>
<dbReference type="HOGENOM" id="CLU_3190141_0_0_6"/>
<keyword evidence="2" id="KW-1185">Reference proteome</keyword>
<evidence type="ECO:0000313" key="2">
    <source>
        <dbReference type="Proteomes" id="UP000010809"/>
    </source>
</evidence>
<dbReference type="Gene3D" id="1.20.5.170">
    <property type="match status" value="1"/>
</dbReference>
<name>L0DSR0_THIND</name>
<dbReference type="RefSeq" id="WP_015257187.1">
    <property type="nucleotide sequence ID" value="NC_019902.2"/>
</dbReference>
<gene>
    <name evidence="1" type="ordered locus">TVNIR_0323</name>
</gene>